<evidence type="ECO:0008006" key="3">
    <source>
        <dbReference type="Google" id="ProtNLM"/>
    </source>
</evidence>
<comment type="caution">
    <text evidence="2">The sequence shown here is derived from an EMBL/GenBank/DDBJ whole genome shotgun (WGS) entry which is preliminary data.</text>
</comment>
<proteinExistence type="predicted"/>
<dbReference type="AlphaFoldDB" id="A0A1J5R1G7"/>
<name>A0A1J5R1G7_9ZZZZ</name>
<gene>
    <name evidence="2" type="ORF">GALL_283330</name>
</gene>
<reference evidence="2" key="1">
    <citation type="submission" date="2016-10" db="EMBL/GenBank/DDBJ databases">
        <title>Sequence of Gallionella enrichment culture.</title>
        <authorList>
            <person name="Poehlein A."/>
            <person name="Muehling M."/>
            <person name="Daniel R."/>
        </authorList>
    </citation>
    <scope>NUCLEOTIDE SEQUENCE</scope>
</reference>
<dbReference type="EMBL" id="MLJW01000316">
    <property type="protein sequence ID" value="OIQ89768.1"/>
    <property type="molecule type" value="Genomic_DNA"/>
</dbReference>
<organism evidence="2">
    <name type="scientific">mine drainage metagenome</name>
    <dbReference type="NCBI Taxonomy" id="410659"/>
    <lineage>
        <taxon>unclassified sequences</taxon>
        <taxon>metagenomes</taxon>
        <taxon>ecological metagenomes</taxon>
    </lineage>
</organism>
<accession>A0A1J5R1G7</accession>
<feature type="coiled-coil region" evidence="1">
    <location>
        <begin position="29"/>
        <end position="63"/>
    </location>
</feature>
<evidence type="ECO:0000313" key="2">
    <source>
        <dbReference type="EMBL" id="OIQ89768.1"/>
    </source>
</evidence>
<protein>
    <recommendedName>
        <fullName evidence="3">DUF904 domain-containing protein</fullName>
    </recommendedName>
</protein>
<keyword evidence="1" id="KW-0175">Coiled coil</keyword>
<evidence type="ECO:0000256" key="1">
    <source>
        <dbReference type="SAM" id="Coils"/>
    </source>
</evidence>
<sequence>MYCNTLKNTCYLLTIINLLNYSGRMDADLKALEEKLSHLISVCNDLRQENAQLRLDLNVTQADAAVLKAHMAQASERIETLMESLP</sequence>